<protein>
    <submittedName>
        <fullName evidence="2">BY PROTMAP: gi|342320813|gb|EGU12752.1| ATP-dependent DNA helicase [Rhodotorula glutinis ATCC 204091]</fullName>
    </submittedName>
</protein>
<keyword evidence="2" id="KW-0378">Hydrolase</keyword>
<proteinExistence type="predicted"/>
<gene>
    <name evidence="2" type="primary">FGENESH: predicted gene_17.3</name>
    <name evidence="2" type="ORF">BN2166_0071450</name>
</gene>
<dbReference type="OMA" id="ARIARCM"/>
<dbReference type="Proteomes" id="UP000199069">
    <property type="component" value="Unassembled WGS sequence"/>
</dbReference>
<keyword evidence="2" id="KW-0347">Helicase</keyword>
<evidence type="ECO:0000313" key="3">
    <source>
        <dbReference type="Proteomes" id="UP000199069"/>
    </source>
</evidence>
<organism evidence="2 3">
    <name type="scientific">Rhodotorula toruloides</name>
    <name type="common">Yeast</name>
    <name type="synonym">Rhodosporidium toruloides</name>
    <dbReference type="NCBI Taxonomy" id="5286"/>
    <lineage>
        <taxon>Eukaryota</taxon>
        <taxon>Fungi</taxon>
        <taxon>Dikarya</taxon>
        <taxon>Basidiomycota</taxon>
        <taxon>Pucciniomycotina</taxon>
        <taxon>Microbotryomycetes</taxon>
        <taxon>Sporidiobolales</taxon>
        <taxon>Sporidiobolaceae</taxon>
        <taxon>Rhodotorula</taxon>
    </lineage>
</organism>
<keyword evidence="2" id="KW-0547">Nucleotide-binding</keyword>
<feature type="compositionally biased region" description="Low complexity" evidence="1">
    <location>
        <begin position="1"/>
        <end position="25"/>
    </location>
</feature>
<feature type="compositionally biased region" description="Basic and acidic residues" evidence="1">
    <location>
        <begin position="66"/>
        <end position="92"/>
    </location>
</feature>
<name>A0A0K3CNV6_RHOTO</name>
<feature type="region of interest" description="Disordered" evidence="1">
    <location>
        <begin position="1"/>
        <end position="92"/>
    </location>
</feature>
<evidence type="ECO:0000313" key="2">
    <source>
        <dbReference type="EMBL" id="CTR11284.1"/>
    </source>
</evidence>
<keyword evidence="2" id="KW-0067">ATP-binding</keyword>
<feature type="region of interest" description="Disordered" evidence="1">
    <location>
        <begin position="205"/>
        <end position="230"/>
    </location>
</feature>
<dbReference type="AlphaFoldDB" id="A0A0K3CNV6"/>
<keyword evidence="3" id="KW-1185">Reference proteome</keyword>
<reference evidence="2 3" key="1">
    <citation type="submission" date="2015-07" db="EMBL/GenBank/DDBJ databases">
        <authorList>
            <person name="Cajimat M.N.B."/>
            <person name="Milazzo M.L."/>
            <person name="Fulhorst C.F."/>
        </authorList>
    </citation>
    <scope>NUCLEOTIDE SEQUENCE [LARGE SCALE GENOMIC DNA]</scope>
    <source>
        <strain evidence="2">Single colony</strain>
    </source>
</reference>
<evidence type="ECO:0000256" key="1">
    <source>
        <dbReference type="SAM" id="MobiDB-lite"/>
    </source>
</evidence>
<accession>A0A0K3CNV6</accession>
<sequence length="230" mass="24559">MSASQPLSSDTSPAPSSSSSAPTLPREQCLTPPSVRRREARLARCAIVASNSRGSGAEAESAGDAGTRERPRTEYGAEEVEARRVGRRQAEREGWRGWEVEAEGYDGQRWDEGVVRADGTVDWARLEGGTIGGEALEAGHDVPALPTAADPLFLRDSLGAQPATLPPAPTTIARLGLDSLPPNTLPLLLSALYIAFRALYPSSRTHRRSRSAGQSGAEGKVWMGSRESRE</sequence>
<dbReference type="GO" id="GO:0004386">
    <property type="term" value="F:helicase activity"/>
    <property type="evidence" value="ECO:0007669"/>
    <property type="project" value="UniProtKB-KW"/>
</dbReference>
<dbReference type="EMBL" id="CWKI01000017">
    <property type="protein sequence ID" value="CTR11284.1"/>
    <property type="molecule type" value="Genomic_DNA"/>
</dbReference>
<feature type="compositionally biased region" description="Low complexity" evidence="1">
    <location>
        <begin position="49"/>
        <end position="65"/>
    </location>
</feature>